<dbReference type="EMBL" id="JBHSAY010000009">
    <property type="protein sequence ID" value="MFC4132306.1"/>
    <property type="molecule type" value="Genomic_DNA"/>
</dbReference>
<dbReference type="Proteomes" id="UP001595816">
    <property type="component" value="Unassembled WGS sequence"/>
</dbReference>
<dbReference type="Gene3D" id="6.10.180.30">
    <property type="match status" value="1"/>
</dbReference>
<evidence type="ECO:0008006" key="4">
    <source>
        <dbReference type="Google" id="ProtNLM"/>
    </source>
</evidence>
<sequence length="82" mass="9806">MEHHSNGYRSFYVNDRVFARFRAAVHWTSRRPDAIGRAPENMSAAIEQYMEQLATRLEQEFNNGEQFPSIPPQRRRRLREAR</sequence>
<protein>
    <recommendedName>
        <fullName evidence="4">Centromere-binding protein ParB C-terminal domain-containing protein</fullName>
    </recommendedName>
</protein>
<accession>A0ABV8LPE0</accession>
<comment type="caution">
    <text evidence="2">The sequence shown here is derived from an EMBL/GenBank/DDBJ whole genome shotgun (WGS) entry which is preliminary data.</text>
</comment>
<dbReference type="RefSeq" id="WP_253753477.1">
    <property type="nucleotide sequence ID" value="NZ_JAMZDZ010000001.1"/>
</dbReference>
<keyword evidence="3" id="KW-1185">Reference proteome</keyword>
<feature type="compositionally biased region" description="Basic residues" evidence="1">
    <location>
        <begin position="73"/>
        <end position="82"/>
    </location>
</feature>
<name>A0ABV8LPE0_9ACTN</name>
<proteinExistence type="predicted"/>
<gene>
    <name evidence="2" type="ORF">ACFOZ4_17000</name>
</gene>
<evidence type="ECO:0000313" key="3">
    <source>
        <dbReference type="Proteomes" id="UP001595816"/>
    </source>
</evidence>
<evidence type="ECO:0000313" key="2">
    <source>
        <dbReference type="EMBL" id="MFC4132306.1"/>
    </source>
</evidence>
<feature type="region of interest" description="Disordered" evidence="1">
    <location>
        <begin position="60"/>
        <end position="82"/>
    </location>
</feature>
<evidence type="ECO:0000256" key="1">
    <source>
        <dbReference type="SAM" id="MobiDB-lite"/>
    </source>
</evidence>
<organism evidence="2 3">
    <name type="scientific">Hamadaea flava</name>
    <dbReference type="NCBI Taxonomy" id="1742688"/>
    <lineage>
        <taxon>Bacteria</taxon>
        <taxon>Bacillati</taxon>
        <taxon>Actinomycetota</taxon>
        <taxon>Actinomycetes</taxon>
        <taxon>Micromonosporales</taxon>
        <taxon>Micromonosporaceae</taxon>
        <taxon>Hamadaea</taxon>
    </lineage>
</organism>
<reference evidence="3" key="1">
    <citation type="journal article" date="2019" name="Int. J. Syst. Evol. Microbiol.">
        <title>The Global Catalogue of Microorganisms (GCM) 10K type strain sequencing project: providing services to taxonomists for standard genome sequencing and annotation.</title>
        <authorList>
            <consortium name="The Broad Institute Genomics Platform"/>
            <consortium name="The Broad Institute Genome Sequencing Center for Infectious Disease"/>
            <person name="Wu L."/>
            <person name="Ma J."/>
        </authorList>
    </citation>
    <scope>NUCLEOTIDE SEQUENCE [LARGE SCALE GENOMIC DNA]</scope>
    <source>
        <strain evidence="3">CGMCC 4.7289</strain>
    </source>
</reference>